<sequence length="76" mass="8551">MGGTLIRMAGPDLSRRVERAEEDVTAISDTVLEIKETVDRHTETLEAHGRELTAIRETQSQHGEVLAEILRRLDAR</sequence>
<dbReference type="EMBL" id="FOUY01000108">
    <property type="protein sequence ID" value="SFO60794.1"/>
    <property type="molecule type" value="Genomic_DNA"/>
</dbReference>
<accession>A0A1I5IK44</accession>
<name>A0A1I5IK44_PSUAM</name>
<proteinExistence type="predicted"/>
<reference evidence="1 2" key="1">
    <citation type="submission" date="2016-10" db="EMBL/GenBank/DDBJ databases">
        <authorList>
            <person name="de Groot N.N."/>
        </authorList>
    </citation>
    <scope>NUCLEOTIDE SEQUENCE [LARGE SCALE GENOMIC DNA]</scope>
    <source>
        <strain evidence="1 2">CGMCC 4.1877</strain>
    </source>
</reference>
<evidence type="ECO:0000313" key="2">
    <source>
        <dbReference type="Proteomes" id="UP000199614"/>
    </source>
</evidence>
<dbReference type="AlphaFoldDB" id="A0A1I5IK44"/>
<organism evidence="1 2">
    <name type="scientific">Pseudonocardia ammonioxydans</name>
    <dbReference type="NCBI Taxonomy" id="260086"/>
    <lineage>
        <taxon>Bacteria</taxon>
        <taxon>Bacillati</taxon>
        <taxon>Actinomycetota</taxon>
        <taxon>Actinomycetes</taxon>
        <taxon>Pseudonocardiales</taxon>
        <taxon>Pseudonocardiaceae</taxon>
        <taxon>Pseudonocardia</taxon>
    </lineage>
</organism>
<gene>
    <name evidence="1" type="ORF">SAMN05216207_11081</name>
</gene>
<protein>
    <submittedName>
        <fullName evidence="1">Uncharacterized protein</fullName>
    </submittedName>
</protein>
<dbReference type="Proteomes" id="UP000199614">
    <property type="component" value="Unassembled WGS sequence"/>
</dbReference>
<keyword evidence="2" id="KW-1185">Reference proteome</keyword>
<evidence type="ECO:0000313" key="1">
    <source>
        <dbReference type="EMBL" id="SFO60794.1"/>
    </source>
</evidence>